<feature type="chain" id="PRO_5013322430" description="J domain-containing protein" evidence="2">
    <location>
        <begin position="18"/>
        <end position="258"/>
    </location>
</feature>
<evidence type="ECO:0000259" key="3">
    <source>
        <dbReference type="PROSITE" id="PS50076"/>
    </source>
</evidence>
<dbReference type="InterPro" id="IPR036869">
    <property type="entry name" value="J_dom_sf"/>
</dbReference>
<dbReference type="SMART" id="SM00271">
    <property type="entry name" value="DnaJ"/>
    <property type="match status" value="1"/>
</dbReference>
<keyword evidence="5" id="KW-1185">Reference proteome</keyword>
<evidence type="ECO:0000313" key="5">
    <source>
        <dbReference type="Proteomes" id="UP000193411"/>
    </source>
</evidence>
<dbReference type="OrthoDB" id="10250354at2759"/>
<proteinExistence type="predicted"/>
<comment type="caution">
    <text evidence="4">The sequence shown here is derived from an EMBL/GenBank/DDBJ whole genome shotgun (WGS) entry which is preliminary data.</text>
</comment>
<keyword evidence="2" id="KW-0732">Signal</keyword>
<protein>
    <recommendedName>
        <fullName evidence="3">J domain-containing protein</fullName>
    </recommendedName>
</protein>
<evidence type="ECO:0000256" key="1">
    <source>
        <dbReference type="SAM" id="MobiDB-lite"/>
    </source>
</evidence>
<dbReference type="SUPFAM" id="SSF46565">
    <property type="entry name" value="Chaperone J-domain"/>
    <property type="match status" value="1"/>
</dbReference>
<feature type="domain" description="J" evidence="3">
    <location>
        <begin position="198"/>
        <end position="258"/>
    </location>
</feature>
<dbReference type="InterPro" id="IPR001623">
    <property type="entry name" value="DnaJ_domain"/>
</dbReference>
<dbReference type="EMBL" id="MCFL01000005">
    <property type="protein sequence ID" value="ORZ39505.1"/>
    <property type="molecule type" value="Genomic_DNA"/>
</dbReference>
<evidence type="ECO:0000256" key="2">
    <source>
        <dbReference type="SAM" id="SignalP"/>
    </source>
</evidence>
<dbReference type="CDD" id="cd06257">
    <property type="entry name" value="DnaJ"/>
    <property type="match status" value="1"/>
</dbReference>
<feature type="signal peptide" evidence="2">
    <location>
        <begin position="1"/>
        <end position="17"/>
    </location>
</feature>
<gene>
    <name evidence="4" type="ORF">BCR44DRAFT_64455</name>
</gene>
<feature type="compositionally biased region" description="Basic residues" evidence="1">
    <location>
        <begin position="118"/>
        <end position="129"/>
    </location>
</feature>
<dbReference type="Proteomes" id="UP000193411">
    <property type="component" value="Unassembled WGS sequence"/>
</dbReference>
<feature type="compositionally biased region" description="Basic and acidic residues" evidence="1">
    <location>
        <begin position="91"/>
        <end position="107"/>
    </location>
</feature>
<evidence type="ECO:0000313" key="4">
    <source>
        <dbReference type="EMBL" id="ORZ39505.1"/>
    </source>
</evidence>
<organism evidence="4 5">
    <name type="scientific">Catenaria anguillulae PL171</name>
    <dbReference type="NCBI Taxonomy" id="765915"/>
    <lineage>
        <taxon>Eukaryota</taxon>
        <taxon>Fungi</taxon>
        <taxon>Fungi incertae sedis</taxon>
        <taxon>Blastocladiomycota</taxon>
        <taxon>Blastocladiomycetes</taxon>
        <taxon>Blastocladiales</taxon>
        <taxon>Catenariaceae</taxon>
        <taxon>Catenaria</taxon>
    </lineage>
</organism>
<dbReference type="PRINTS" id="PR00625">
    <property type="entry name" value="JDOMAIN"/>
</dbReference>
<reference evidence="4 5" key="1">
    <citation type="submission" date="2016-07" db="EMBL/GenBank/DDBJ databases">
        <title>Pervasive Adenine N6-methylation of Active Genes in Fungi.</title>
        <authorList>
            <consortium name="DOE Joint Genome Institute"/>
            <person name="Mondo S.J."/>
            <person name="Dannebaum R.O."/>
            <person name="Kuo R.C."/>
            <person name="Labutti K."/>
            <person name="Haridas S."/>
            <person name="Kuo A."/>
            <person name="Salamov A."/>
            <person name="Ahrendt S.R."/>
            <person name="Lipzen A."/>
            <person name="Sullivan W."/>
            <person name="Andreopoulos W.B."/>
            <person name="Clum A."/>
            <person name="Lindquist E."/>
            <person name="Daum C."/>
            <person name="Ramamoorthy G.K."/>
            <person name="Gryganskyi A."/>
            <person name="Culley D."/>
            <person name="Magnuson J.K."/>
            <person name="James T.Y."/>
            <person name="O'Malley M.A."/>
            <person name="Stajich J.E."/>
            <person name="Spatafora J.W."/>
            <person name="Visel A."/>
            <person name="Grigoriev I.V."/>
        </authorList>
    </citation>
    <scope>NUCLEOTIDE SEQUENCE [LARGE SCALE GENOMIC DNA]</scope>
    <source>
        <strain evidence="4 5">PL171</strain>
    </source>
</reference>
<name>A0A1Y2HY01_9FUNG</name>
<accession>A0A1Y2HY01</accession>
<dbReference type="PROSITE" id="PS50076">
    <property type="entry name" value="DNAJ_2"/>
    <property type="match status" value="1"/>
</dbReference>
<sequence length="258" mass="28136">MLVRILHILLPILAAAALSSRLLAHLTGAKSPLASSPARPLCWTSTGLAASILALTTGCTRLAHAADPAGGYSNVDPEALRRRAERRRQKLREEQEARRRAEHEQQHQRTQYHAGGEHHHHHQGHHHHAGFGGGDGFQHIFEQLFGGGGGGGGFQFTFNGNGMPFGAGGGGIPFGFGGGHRPPQSSDEEANSPRFIRKALKAFGLDESVTANELKKVYRKLAVKYHPDKCGKEPVCEKKMVKVNRYKEALENWIKSRG</sequence>
<feature type="region of interest" description="Disordered" evidence="1">
    <location>
        <begin position="172"/>
        <end position="191"/>
    </location>
</feature>
<dbReference type="Pfam" id="PF00226">
    <property type="entry name" value="DnaJ"/>
    <property type="match status" value="1"/>
</dbReference>
<dbReference type="Gene3D" id="1.10.287.110">
    <property type="entry name" value="DnaJ domain"/>
    <property type="match status" value="1"/>
</dbReference>
<feature type="region of interest" description="Disordered" evidence="1">
    <location>
        <begin position="66"/>
        <end position="133"/>
    </location>
</feature>
<dbReference type="AlphaFoldDB" id="A0A1Y2HY01"/>